<evidence type="ECO:0000313" key="4">
    <source>
        <dbReference type="Proteomes" id="UP001172684"/>
    </source>
</evidence>
<feature type="domain" description="Poly(A) RNA polymerase mitochondrial-like central palm" evidence="2">
    <location>
        <begin position="288"/>
        <end position="421"/>
    </location>
</feature>
<evidence type="ECO:0000256" key="1">
    <source>
        <dbReference type="SAM" id="MobiDB-lite"/>
    </source>
</evidence>
<keyword evidence="4" id="KW-1185">Reference proteome</keyword>
<name>A0ABQ9P4U2_9PEZI</name>
<dbReference type="PANTHER" id="PTHR23092:SF15">
    <property type="entry name" value="INACTIVE NON-CANONICAL POLY(A) RNA POLYMERASE PROTEIN TRF4-2-RELATED"/>
    <property type="match status" value="1"/>
</dbReference>
<dbReference type="CDD" id="cd05402">
    <property type="entry name" value="NT_PAP_TUTase"/>
    <property type="match status" value="1"/>
</dbReference>
<dbReference type="InterPro" id="IPR043519">
    <property type="entry name" value="NT_sf"/>
</dbReference>
<feature type="region of interest" description="Disordered" evidence="1">
    <location>
        <begin position="522"/>
        <end position="549"/>
    </location>
</feature>
<dbReference type="EMBL" id="JAPDRL010000010">
    <property type="protein sequence ID" value="KAJ9667883.1"/>
    <property type="molecule type" value="Genomic_DNA"/>
</dbReference>
<dbReference type="PANTHER" id="PTHR23092">
    <property type="entry name" value="POLY(A) RNA POLYMERASE"/>
    <property type="match status" value="1"/>
</dbReference>
<comment type="caution">
    <text evidence="3">The sequence shown here is derived from an EMBL/GenBank/DDBJ whole genome shotgun (WGS) entry which is preliminary data.</text>
</comment>
<organism evidence="3 4">
    <name type="scientific">Coniosporium apollinis</name>
    <dbReference type="NCBI Taxonomy" id="61459"/>
    <lineage>
        <taxon>Eukaryota</taxon>
        <taxon>Fungi</taxon>
        <taxon>Dikarya</taxon>
        <taxon>Ascomycota</taxon>
        <taxon>Pezizomycotina</taxon>
        <taxon>Dothideomycetes</taxon>
        <taxon>Dothideomycetes incertae sedis</taxon>
        <taxon>Coniosporium</taxon>
    </lineage>
</organism>
<accession>A0ABQ9P4U2</accession>
<dbReference type="Proteomes" id="UP001172684">
    <property type="component" value="Unassembled WGS sequence"/>
</dbReference>
<dbReference type="SUPFAM" id="SSF81301">
    <property type="entry name" value="Nucleotidyltransferase"/>
    <property type="match status" value="1"/>
</dbReference>
<dbReference type="InterPro" id="IPR045862">
    <property type="entry name" value="Trf4-like"/>
</dbReference>
<dbReference type="SUPFAM" id="SSF81631">
    <property type="entry name" value="PAP/OAS1 substrate-binding domain"/>
    <property type="match status" value="1"/>
</dbReference>
<evidence type="ECO:0000259" key="2">
    <source>
        <dbReference type="Pfam" id="PF22600"/>
    </source>
</evidence>
<protein>
    <recommendedName>
        <fullName evidence="2">Poly(A) RNA polymerase mitochondrial-like central palm domain-containing protein</fullName>
    </recommendedName>
</protein>
<gene>
    <name evidence="3" type="ORF">H2201_002069</name>
</gene>
<proteinExistence type="predicted"/>
<sequence length="661" mass="74443">MSIVQQRTGCHAPNAFQPLKALHQLIGSSGARVVARKHFSASSASRDSNTRERSSSPKTPRTLPTKRKKIRLDYDVGKRHRGDIVVGDLTETLERHRSTNRASVIRKSLSGPASESSSFRPALPHRLLRPWSGREEKPEERRDDVDLLFDDPLPEEKVNWFRHLKIYGRQGRSEETVQKQAVPQLIRRLDETIQNLTEPQPEDLLERTTPDQARPQLEGQSDKVVHSQAEPPPRGLGLAERIRAKNALRTLDYEGGYVAPFITSAVPATELPWVSEWKLDKLDGWARLSAEIEEFDRYMMPTAAEQATREAVIEEIQAFAANCLPHAQLEVFGSGRTGLALATSDIDLRLAVPDHRDTPGAPQPPRWAVRDQNVRHLKKLHRAFDTSKDFMLVALRHARYPLISMQHRESGIDIQIVCSNDSTTSREWIKKYLDELPGLRAIYTLVKVMFDIRGLSDVYRGGLGSYSIFMMIVASLKLAEKSESDDLSHKFMSVLDFYINLNTYKHGVAVYPPGFFEKRPAEELQTGKPRDPHLASKSGETGEDEMSAGQRRLSMIDPIRPYMLCLQDPADAFNDLGRKAYSIKHVQATLNELRSQLRKKVALYEDSSTSEVGSLLSPLVGSSFELYEGRRKKLEAYGNAILGRDADPLQESAQGPLVAYT</sequence>
<dbReference type="Gene3D" id="1.10.1410.10">
    <property type="match status" value="1"/>
</dbReference>
<evidence type="ECO:0000313" key="3">
    <source>
        <dbReference type="EMBL" id="KAJ9667883.1"/>
    </source>
</evidence>
<feature type="region of interest" description="Disordered" evidence="1">
    <location>
        <begin position="97"/>
        <end position="121"/>
    </location>
</feature>
<feature type="region of interest" description="Disordered" evidence="1">
    <location>
        <begin position="37"/>
        <end position="70"/>
    </location>
</feature>
<feature type="region of interest" description="Disordered" evidence="1">
    <location>
        <begin position="213"/>
        <end position="235"/>
    </location>
</feature>
<dbReference type="Gene3D" id="3.30.460.10">
    <property type="entry name" value="Beta Polymerase, domain 2"/>
    <property type="match status" value="1"/>
</dbReference>
<dbReference type="InterPro" id="IPR054708">
    <property type="entry name" value="MTPAP-like_central"/>
</dbReference>
<reference evidence="3" key="1">
    <citation type="submission" date="2022-10" db="EMBL/GenBank/DDBJ databases">
        <title>Culturing micro-colonial fungi from biological soil crusts in the Mojave desert and describing Neophaeococcomyces mojavensis, and introducing the new genera and species Taxawa tesnikishii.</title>
        <authorList>
            <person name="Kurbessoian T."/>
            <person name="Stajich J.E."/>
        </authorList>
    </citation>
    <scope>NUCLEOTIDE SEQUENCE</scope>
    <source>
        <strain evidence="3">TK_1</strain>
    </source>
</reference>
<dbReference type="Pfam" id="PF22600">
    <property type="entry name" value="MTPAP-like_central"/>
    <property type="match status" value="1"/>
</dbReference>